<comment type="similarity">
    <text evidence="2">Belongs to the archaeal/bacterial/fungal opsin family.</text>
</comment>
<feature type="transmembrane region" description="Helical" evidence="11">
    <location>
        <begin position="234"/>
        <end position="256"/>
    </location>
</feature>
<accession>A0A1I1V6R8</accession>
<keyword evidence="6" id="KW-0681">Retinal protein</keyword>
<dbReference type="InterPro" id="IPR001425">
    <property type="entry name" value="Arc/bac/fun_rhodopsins"/>
</dbReference>
<evidence type="ECO:0000313" key="13">
    <source>
        <dbReference type="Proteomes" id="UP000198598"/>
    </source>
</evidence>
<keyword evidence="3" id="KW-0600">Photoreceptor protein</keyword>
<evidence type="ECO:0000256" key="5">
    <source>
        <dbReference type="ARBA" id="ARBA00022692"/>
    </source>
</evidence>
<organism evidence="12 13">
    <name type="scientific">Spirosoma endophyticum</name>
    <dbReference type="NCBI Taxonomy" id="662367"/>
    <lineage>
        <taxon>Bacteria</taxon>
        <taxon>Pseudomonadati</taxon>
        <taxon>Bacteroidota</taxon>
        <taxon>Cytophagia</taxon>
        <taxon>Cytophagales</taxon>
        <taxon>Cytophagaceae</taxon>
        <taxon>Spirosoma</taxon>
    </lineage>
</organism>
<feature type="transmembrane region" description="Helical" evidence="11">
    <location>
        <begin position="137"/>
        <end position="157"/>
    </location>
</feature>
<evidence type="ECO:0000256" key="8">
    <source>
        <dbReference type="ARBA" id="ARBA00022991"/>
    </source>
</evidence>
<feature type="transmembrane region" description="Helical" evidence="11">
    <location>
        <begin position="52"/>
        <end position="71"/>
    </location>
</feature>
<dbReference type="Proteomes" id="UP000198598">
    <property type="component" value="Unassembled WGS sequence"/>
</dbReference>
<dbReference type="Gene3D" id="1.20.1070.10">
    <property type="entry name" value="Rhodopsin 7-helix transmembrane proteins"/>
    <property type="match status" value="1"/>
</dbReference>
<evidence type="ECO:0000256" key="2">
    <source>
        <dbReference type="ARBA" id="ARBA00008130"/>
    </source>
</evidence>
<dbReference type="SMART" id="SM01021">
    <property type="entry name" value="Bac_rhodopsin"/>
    <property type="match status" value="1"/>
</dbReference>
<keyword evidence="9 11" id="KW-0472">Membrane</keyword>
<protein>
    <submittedName>
        <fullName evidence="12">Bacteriorhodopsin-like protein</fullName>
    </submittedName>
</protein>
<dbReference type="PANTHER" id="PTHR28286">
    <property type="match status" value="1"/>
</dbReference>
<dbReference type="STRING" id="662367.SAMN05216167_10767"/>
<feature type="transmembrane region" description="Helical" evidence="11">
    <location>
        <begin position="107"/>
        <end position="125"/>
    </location>
</feature>
<dbReference type="GO" id="GO:0007602">
    <property type="term" value="P:phototransduction"/>
    <property type="evidence" value="ECO:0007669"/>
    <property type="project" value="UniProtKB-KW"/>
</dbReference>
<dbReference type="PRINTS" id="PR00251">
    <property type="entry name" value="BACTRLOPSIN"/>
</dbReference>
<keyword evidence="7 11" id="KW-1133">Transmembrane helix</keyword>
<dbReference type="SUPFAM" id="SSF81321">
    <property type="entry name" value="Family A G protein-coupled receptor-like"/>
    <property type="match status" value="1"/>
</dbReference>
<evidence type="ECO:0000256" key="6">
    <source>
        <dbReference type="ARBA" id="ARBA00022925"/>
    </source>
</evidence>
<feature type="transmembrane region" description="Helical" evidence="11">
    <location>
        <begin position="20"/>
        <end position="40"/>
    </location>
</feature>
<dbReference type="RefSeq" id="WP_093828901.1">
    <property type="nucleotide sequence ID" value="NZ_FOLQ01000007.1"/>
</dbReference>
<keyword evidence="13" id="KW-1185">Reference proteome</keyword>
<evidence type="ECO:0000256" key="3">
    <source>
        <dbReference type="ARBA" id="ARBA00022543"/>
    </source>
</evidence>
<comment type="subcellular location">
    <subcellularLocation>
        <location evidence="1">Membrane</location>
        <topology evidence="1">Multi-pass membrane protein</topology>
    </subcellularLocation>
</comment>
<dbReference type="Pfam" id="PF01036">
    <property type="entry name" value="Bac_rhodopsin"/>
    <property type="match status" value="1"/>
</dbReference>
<evidence type="ECO:0000313" key="12">
    <source>
        <dbReference type="EMBL" id="SFD78712.1"/>
    </source>
</evidence>
<proteinExistence type="inferred from homology"/>
<dbReference type="GO" id="GO:0009881">
    <property type="term" value="F:photoreceptor activity"/>
    <property type="evidence" value="ECO:0007669"/>
    <property type="project" value="UniProtKB-KW"/>
</dbReference>
<dbReference type="OrthoDB" id="30586at2"/>
<keyword evidence="4" id="KW-0716">Sensory transduction</keyword>
<gene>
    <name evidence="12" type="ORF">SAMN05216167_10767</name>
</gene>
<evidence type="ECO:0000256" key="7">
    <source>
        <dbReference type="ARBA" id="ARBA00022989"/>
    </source>
</evidence>
<keyword evidence="5 11" id="KW-0812">Transmembrane</keyword>
<evidence type="ECO:0000256" key="11">
    <source>
        <dbReference type="SAM" id="Phobius"/>
    </source>
</evidence>
<dbReference type="GO" id="GO:0016020">
    <property type="term" value="C:membrane"/>
    <property type="evidence" value="ECO:0007669"/>
    <property type="project" value="UniProtKB-SubCell"/>
</dbReference>
<evidence type="ECO:0000256" key="1">
    <source>
        <dbReference type="ARBA" id="ARBA00004141"/>
    </source>
</evidence>
<feature type="transmembrane region" description="Helical" evidence="11">
    <location>
        <begin position="169"/>
        <end position="187"/>
    </location>
</feature>
<keyword evidence="8" id="KW-0157">Chromophore</keyword>
<evidence type="ECO:0000256" key="4">
    <source>
        <dbReference type="ARBA" id="ARBA00022606"/>
    </source>
</evidence>
<reference evidence="12 13" key="1">
    <citation type="submission" date="2016-10" db="EMBL/GenBank/DDBJ databases">
        <authorList>
            <person name="de Groot N.N."/>
        </authorList>
    </citation>
    <scope>NUCLEOTIDE SEQUENCE [LARGE SCALE GENOMIC DNA]</scope>
    <source>
        <strain evidence="12 13">DSM 26130</strain>
    </source>
</reference>
<dbReference type="AlphaFoldDB" id="A0A1I1V6R8"/>
<evidence type="ECO:0000256" key="9">
    <source>
        <dbReference type="ARBA" id="ARBA00023136"/>
    </source>
</evidence>
<evidence type="ECO:0000256" key="10">
    <source>
        <dbReference type="ARBA" id="ARBA00023170"/>
    </source>
</evidence>
<dbReference type="PANTHER" id="PTHR28286:SF2">
    <property type="entry name" value="BACTERIORHODOPSIN _OPSIN, NOPA (EUROFUNG)"/>
    <property type="match status" value="1"/>
</dbReference>
<sequence length="264" mass="29927">MEVTNSFIPTAGVVGLLPMVTYFFLVVTMFAFIGNFIFTLSTQSAISSEYRVIHALTAVIAVVAGASYYVIQSYYHNMLAELATVTDINDRQTLIRESYNAIGQYRYMAWAITTPLLLIQIVSVLKAELIVIKRQLVMLLAASFFMVLTGYIGHQQLSFDNEILPGPKLIWGAISALGYIVILLTLYRLWKQFGDQISPNQQRTYQQMALIIATFWSVYLLGYLLTVVDIDFNWIHSMYTIGDLVTCIGIGLLIYFRRLKPLEQ</sequence>
<name>A0A1I1V6R8_9BACT</name>
<keyword evidence="10" id="KW-0675">Receptor</keyword>
<dbReference type="EMBL" id="FOLQ01000007">
    <property type="protein sequence ID" value="SFD78712.1"/>
    <property type="molecule type" value="Genomic_DNA"/>
</dbReference>
<feature type="transmembrane region" description="Helical" evidence="11">
    <location>
        <begin position="208"/>
        <end position="228"/>
    </location>
</feature>